<keyword evidence="2" id="KW-0012">Acyltransferase</keyword>
<reference evidence="4 5" key="1">
    <citation type="submission" date="2018-05" db="EMBL/GenBank/DDBJ databases">
        <title>Flavobacterium sp. MEBiC07310.</title>
        <authorList>
            <person name="Baek K."/>
        </authorList>
    </citation>
    <scope>NUCLEOTIDE SEQUENCE [LARGE SCALE GENOMIC DNA]</scope>
    <source>
        <strain evidence="4 5">MEBiC07310</strain>
    </source>
</reference>
<evidence type="ECO:0000313" key="4">
    <source>
        <dbReference type="EMBL" id="AWM14426.1"/>
    </source>
</evidence>
<dbReference type="Gene3D" id="3.40.630.30">
    <property type="match status" value="1"/>
</dbReference>
<name>A0A2U8QX37_9FLAO</name>
<evidence type="ECO:0000259" key="3">
    <source>
        <dbReference type="PROSITE" id="PS51186"/>
    </source>
</evidence>
<organism evidence="4 5">
    <name type="scientific">Flavobacterium sediminis</name>
    <dbReference type="NCBI Taxonomy" id="2201181"/>
    <lineage>
        <taxon>Bacteria</taxon>
        <taxon>Pseudomonadati</taxon>
        <taxon>Bacteroidota</taxon>
        <taxon>Flavobacteriia</taxon>
        <taxon>Flavobacteriales</taxon>
        <taxon>Flavobacteriaceae</taxon>
        <taxon>Flavobacterium</taxon>
    </lineage>
</organism>
<dbReference type="OrthoDB" id="9803233at2"/>
<dbReference type="Pfam" id="PF00583">
    <property type="entry name" value="Acetyltransf_1"/>
    <property type="match status" value="1"/>
</dbReference>
<dbReference type="KEGG" id="fse:DI487_11540"/>
<dbReference type="InterPro" id="IPR050832">
    <property type="entry name" value="Bact_Acetyltransf"/>
</dbReference>
<dbReference type="InterPro" id="IPR016181">
    <property type="entry name" value="Acyl_CoA_acyltransferase"/>
</dbReference>
<dbReference type="PANTHER" id="PTHR43877:SF2">
    <property type="entry name" value="AMINOALKYLPHOSPHONATE N-ACETYLTRANSFERASE-RELATED"/>
    <property type="match status" value="1"/>
</dbReference>
<dbReference type="PROSITE" id="PS51186">
    <property type="entry name" value="GNAT"/>
    <property type="match status" value="1"/>
</dbReference>
<accession>A0A2U8QX37</accession>
<dbReference type="GO" id="GO:0016747">
    <property type="term" value="F:acyltransferase activity, transferring groups other than amino-acyl groups"/>
    <property type="evidence" value="ECO:0007669"/>
    <property type="project" value="InterPro"/>
</dbReference>
<evidence type="ECO:0000313" key="5">
    <source>
        <dbReference type="Proteomes" id="UP000245429"/>
    </source>
</evidence>
<keyword evidence="5" id="KW-1185">Reference proteome</keyword>
<sequence length="149" mass="17055">MYTIKRTDSDDLDFQSLVQLLDADLAIRDGEDHSFYAQFNKIDSIRHVVVIFEKDVAIGCGAIKKYGDNTAEVKRMFVLPEKRGKGAAGMILKELEQWAKELHYTKCILETGKKQPEAITLYAKHAYRQIPNYGQYVDVTDSVCFEKEL</sequence>
<dbReference type="RefSeq" id="WP_109569785.1">
    <property type="nucleotide sequence ID" value="NZ_CP029463.1"/>
</dbReference>
<proteinExistence type="predicted"/>
<dbReference type="SUPFAM" id="SSF55729">
    <property type="entry name" value="Acyl-CoA N-acyltransferases (Nat)"/>
    <property type="match status" value="1"/>
</dbReference>
<gene>
    <name evidence="4" type="ORF">DI487_11540</name>
</gene>
<dbReference type="AlphaFoldDB" id="A0A2U8QX37"/>
<evidence type="ECO:0000256" key="1">
    <source>
        <dbReference type="ARBA" id="ARBA00022679"/>
    </source>
</evidence>
<dbReference type="InterPro" id="IPR000182">
    <property type="entry name" value="GNAT_dom"/>
</dbReference>
<evidence type="ECO:0000256" key="2">
    <source>
        <dbReference type="ARBA" id="ARBA00023315"/>
    </source>
</evidence>
<protein>
    <submittedName>
        <fullName evidence="4">GNAT family N-acetyltransferase</fullName>
    </submittedName>
</protein>
<dbReference type="PANTHER" id="PTHR43877">
    <property type="entry name" value="AMINOALKYLPHOSPHONATE N-ACETYLTRANSFERASE-RELATED-RELATED"/>
    <property type="match status" value="1"/>
</dbReference>
<feature type="domain" description="N-acetyltransferase" evidence="3">
    <location>
        <begin position="2"/>
        <end position="149"/>
    </location>
</feature>
<dbReference type="EMBL" id="CP029463">
    <property type="protein sequence ID" value="AWM14426.1"/>
    <property type="molecule type" value="Genomic_DNA"/>
</dbReference>
<dbReference type="CDD" id="cd04301">
    <property type="entry name" value="NAT_SF"/>
    <property type="match status" value="1"/>
</dbReference>
<keyword evidence="1 4" id="KW-0808">Transferase</keyword>
<dbReference type="Proteomes" id="UP000245429">
    <property type="component" value="Chromosome"/>
</dbReference>